<organism evidence="2 3">
    <name type="scientific">Brunnivagina elsteri CCALA 953</name>
    <dbReference type="NCBI Taxonomy" id="987040"/>
    <lineage>
        <taxon>Bacteria</taxon>
        <taxon>Bacillati</taxon>
        <taxon>Cyanobacteriota</taxon>
        <taxon>Cyanophyceae</taxon>
        <taxon>Nostocales</taxon>
        <taxon>Calotrichaceae</taxon>
        <taxon>Brunnivagina</taxon>
    </lineage>
</organism>
<keyword evidence="1" id="KW-0175">Coiled coil</keyword>
<protein>
    <submittedName>
        <fullName evidence="2">Uncharacterized protein</fullName>
    </submittedName>
</protein>
<evidence type="ECO:0000313" key="2">
    <source>
        <dbReference type="EMBL" id="PAX60240.1"/>
    </source>
</evidence>
<accession>A0A2A2TP71</accession>
<sequence>MARIERESINFKLPKPLADALRAKAAELETTATDLVIQGLHHVLGDVPGVENSIEIRLYQLEEEFFRFQESINQDSTSHGNTNPQQETRLTSVEAKLEALTNKLTRFEGALIQIQNSINASKSRSRSSYAPNYHAPPPQIEALDEEAFAIRLGTNVPTVQEQRATLSQEQFESWCCDRDPIKRKWRYREKDGKYHPVK</sequence>
<keyword evidence="3" id="KW-1185">Reference proteome</keyword>
<proteinExistence type="predicted"/>
<dbReference type="RefSeq" id="WP_095720259.1">
    <property type="nucleotide sequence ID" value="NZ_NTFS01000017.1"/>
</dbReference>
<dbReference type="AlphaFoldDB" id="A0A2A2TP71"/>
<evidence type="ECO:0000313" key="3">
    <source>
        <dbReference type="Proteomes" id="UP000218238"/>
    </source>
</evidence>
<gene>
    <name evidence="2" type="ORF">CK510_02880</name>
</gene>
<name>A0A2A2TP71_9CYAN</name>
<dbReference type="EMBL" id="NTFS01000017">
    <property type="protein sequence ID" value="PAX60240.1"/>
    <property type="molecule type" value="Genomic_DNA"/>
</dbReference>
<feature type="coiled-coil region" evidence="1">
    <location>
        <begin position="83"/>
        <end position="117"/>
    </location>
</feature>
<comment type="caution">
    <text evidence="2">The sequence shown here is derived from an EMBL/GenBank/DDBJ whole genome shotgun (WGS) entry which is preliminary data.</text>
</comment>
<evidence type="ECO:0000256" key="1">
    <source>
        <dbReference type="SAM" id="Coils"/>
    </source>
</evidence>
<dbReference type="Proteomes" id="UP000218238">
    <property type="component" value="Unassembled WGS sequence"/>
</dbReference>
<dbReference type="OrthoDB" id="518033at2"/>
<reference evidence="2 3" key="1">
    <citation type="submission" date="2017-08" db="EMBL/GenBank/DDBJ databases">
        <title>Draft genome sequence of filamentous cyanobacterium Calothrix elsteri CCALA 953.</title>
        <authorList>
            <person name="Gagunashvili A.N."/>
            <person name="Elster J."/>
            <person name="Andresson O.S."/>
        </authorList>
    </citation>
    <scope>NUCLEOTIDE SEQUENCE [LARGE SCALE GENOMIC DNA]</scope>
    <source>
        <strain evidence="2 3">CCALA 953</strain>
    </source>
</reference>